<proteinExistence type="predicted"/>
<evidence type="ECO:0000256" key="1">
    <source>
        <dbReference type="SAM" id="MobiDB-lite"/>
    </source>
</evidence>
<keyword evidence="3" id="KW-1185">Reference proteome</keyword>
<organism evidence="2 3">
    <name type="scientific">Candolleomyces aberdarensis</name>
    <dbReference type="NCBI Taxonomy" id="2316362"/>
    <lineage>
        <taxon>Eukaryota</taxon>
        <taxon>Fungi</taxon>
        <taxon>Dikarya</taxon>
        <taxon>Basidiomycota</taxon>
        <taxon>Agaricomycotina</taxon>
        <taxon>Agaricomycetes</taxon>
        <taxon>Agaricomycetidae</taxon>
        <taxon>Agaricales</taxon>
        <taxon>Agaricineae</taxon>
        <taxon>Psathyrellaceae</taxon>
        <taxon>Candolleomyces</taxon>
    </lineage>
</organism>
<comment type="caution">
    <text evidence="2">The sequence shown here is derived from an EMBL/GenBank/DDBJ whole genome shotgun (WGS) entry which is preliminary data.</text>
</comment>
<accession>A0A4Q2D953</accession>
<protein>
    <submittedName>
        <fullName evidence="2">Uncharacterized protein</fullName>
    </submittedName>
</protein>
<dbReference type="Proteomes" id="UP000290288">
    <property type="component" value="Unassembled WGS sequence"/>
</dbReference>
<evidence type="ECO:0000313" key="2">
    <source>
        <dbReference type="EMBL" id="RXW16097.1"/>
    </source>
</evidence>
<reference evidence="2 3" key="1">
    <citation type="submission" date="2019-01" db="EMBL/GenBank/DDBJ databases">
        <title>Draft genome sequence of Psathyrella aberdarensis IHI B618.</title>
        <authorList>
            <person name="Buettner E."/>
            <person name="Kellner H."/>
        </authorList>
    </citation>
    <scope>NUCLEOTIDE SEQUENCE [LARGE SCALE GENOMIC DNA]</scope>
    <source>
        <strain evidence="2 3">IHI B618</strain>
    </source>
</reference>
<dbReference type="AlphaFoldDB" id="A0A4Q2D953"/>
<name>A0A4Q2D953_9AGAR</name>
<evidence type="ECO:0000313" key="3">
    <source>
        <dbReference type="Proteomes" id="UP000290288"/>
    </source>
</evidence>
<sequence>MSPPTVLHPAPTKGSTHIGKITVNNTNPDVFASHLVKCIPIVSTISRTGLERDDAGLGYEPVQSLGTV</sequence>
<dbReference type="EMBL" id="SDEE01000475">
    <property type="protein sequence ID" value="RXW16097.1"/>
    <property type="molecule type" value="Genomic_DNA"/>
</dbReference>
<feature type="region of interest" description="Disordered" evidence="1">
    <location>
        <begin position="1"/>
        <end position="20"/>
    </location>
</feature>
<gene>
    <name evidence="2" type="ORF">EST38_g9756</name>
</gene>